<dbReference type="GO" id="GO:0016787">
    <property type="term" value="F:hydrolase activity"/>
    <property type="evidence" value="ECO:0007669"/>
    <property type="project" value="UniProtKB-KW"/>
</dbReference>
<dbReference type="SUPFAM" id="SSF53474">
    <property type="entry name" value="alpha/beta-Hydrolases"/>
    <property type="match status" value="1"/>
</dbReference>
<name>A0A1L5PCR4_RHIET</name>
<dbReference type="RefSeq" id="WP_155774543.1">
    <property type="nucleotide sequence ID" value="NZ_CP017244.1"/>
</dbReference>
<sequence>MLLAAVIDFRNARDDRLDRTLRQCIIATEWLTDHLADFGADRILIGGKSSGAHLGCEALLHLRSVGKISRVARFYSMCGVFDLDASRSLRKVSRCSLLIDGPAAIKNLHRLTLPFPAT</sequence>
<proteinExistence type="predicted"/>
<keyword evidence="2" id="KW-0614">Plasmid</keyword>
<dbReference type="Gene3D" id="3.40.50.1820">
    <property type="entry name" value="alpha/beta hydrolase"/>
    <property type="match status" value="1"/>
</dbReference>
<dbReference type="AlphaFoldDB" id="A0A1L5PCR4"/>
<evidence type="ECO:0000313" key="2">
    <source>
        <dbReference type="EMBL" id="APO78077.1"/>
    </source>
</evidence>
<dbReference type="Proteomes" id="UP000185109">
    <property type="component" value="Plasmid pRsp8C3c"/>
</dbReference>
<gene>
    <name evidence="2" type="ORF">AM571_PC00337</name>
</gene>
<feature type="domain" description="Alpha/beta hydrolase fold-3" evidence="1">
    <location>
        <begin position="6"/>
        <end position="85"/>
    </location>
</feature>
<dbReference type="InterPro" id="IPR013094">
    <property type="entry name" value="AB_hydrolase_3"/>
</dbReference>
<geneLocation type="plasmid" evidence="3">
    <name>prsp8c3c</name>
</geneLocation>
<dbReference type="InterPro" id="IPR029058">
    <property type="entry name" value="AB_hydrolase_fold"/>
</dbReference>
<evidence type="ECO:0000313" key="3">
    <source>
        <dbReference type="Proteomes" id="UP000185109"/>
    </source>
</evidence>
<protein>
    <submittedName>
        <fullName evidence="2">Alpha/beta hydrolase family protein</fullName>
    </submittedName>
</protein>
<evidence type="ECO:0000259" key="1">
    <source>
        <dbReference type="Pfam" id="PF07859"/>
    </source>
</evidence>
<organism evidence="2 3">
    <name type="scientific">Rhizobium etli 8C-3</name>
    <dbReference type="NCBI Taxonomy" id="538025"/>
    <lineage>
        <taxon>Bacteria</taxon>
        <taxon>Pseudomonadati</taxon>
        <taxon>Pseudomonadota</taxon>
        <taxon>Alphaproteobacteria</taxon>
        <taxon>Hyphomicrobiales</taxon>
        <taxon>Rhizobiaceae</taxon>
        <taxon>Rhizobium/Agrobacterium group</taxon>
        <taxon>Rhizobium</taxon>
    </lineage>
</organism>
<dbReference type="Pfam" id="PF07859">
    <property type="entry name" value="Abhydrolase_3"/>
    <property type="match status" value="1"/>
</dbReference>
<reference evidence="2 3" key="1">
    <citation type="submission" date="2016-09" db="EMBL/GenBank/DDBJ databases">
        <title>The complete genome sequences of Rhizobium gallicum, symbiovars gallicum and phaseoli, symbionts associated to common bean (Phaseolus vulgaris).</title>
        <authorList>
            <person name="Bustos P."/>
            <person name="Santamaria R.I."/>
            <person name="Perez-Carrascal O.M."/>
            <person name="Juarez S."/>
            <person name="Lozano L."/>
            <person name="Martinez-Flores I."/>
            <person name="Martinez-Romero E."/>
            <person name="Cevallos M."/>
            <person name="Romero D."/>
            <person name="Davila G."/>
            <person name="Gonzalez V."/>
        </authorList>
    </citation>
    <scope>NUCLEOTIDE SEQUENCE [LARGE SCALE GENOMIC DNA]</scope>
    <source>
        <strain evidence="2 3">8C-3</strain>
        <plasmid evidence="3">Plasmid prsp8c3c</plasmid>
    </source>
</reference>
<accession>A0A1L5PCR4</accession>
<keyword evidence="2" id="KW-0378">Hydrolase</keyword>
<dbReference type="EMBL" id="CP017244">
    <property type="protein sequence ID" value="APO78077.1"/>
    <property type="molecule type" value="Genomic_DNA"/>
</dbReference>